<gene>
    <name evidence="2" type="ORF">E7203_07405</name>
</gene>
<evidence type="ECO:0000256" key="1">
    <source>
        <dbReference type="SAM" id="MobiDB-lite"/>
    </source>
</evidence>
<reference evidence="2" key="1">
    <citation type="submission" date="2019-04" db="EMBL/GenBank/DDBJ databases">
        <title>Evolution of Biomass-Degrading Anaerobic Consortia Revealed by Metagenomics.</title>
        <authorList>
            <person name="Peng X."/>
        </authorList>
    </citation>
    <scope>NUCLEOTIDE SEQUENCE</scope>
    <source>
        <strain evidence="2">SIG242</strain>
    </source>
</reference>
<dbReference type="RefSeq" id="WP_303669363.1">
    <property type="nucleotide sequence ID" value="NZ_SVCA01000005.1"/>
</dbReference>
<protein>
    <submittedName>
        <fullName evidence="2">Uncharacterized protein</fullName>
    </submittedName>
</protein>
<proteinExistence type="predicted"/>
<feature type="region of interest" description="Disordered" evidence="1">
    <location>
        <begin position="28"/>
        <end position="49"/>
    </location>
</feature>
<evidence type="ECO:0000313" key="3">
    <source>
        <dbReference type="Proteomes" id="UP000772151"/>
    </source>
</evidence>
<dbReference type="AlphaFoldDB" id="A0A927ZZ64"/>
<evidence type="ECO:0000313" key="2">
    <source>
        <dbReference type="EMBL" id="MBE6085273.1"/>
    </source>
</evidence>
<name>A0A927ZZ64_SELRU</name>
<dbReference type="Proteomes" id="UP000772151">
    <property type="component" value="Unassembled WGS sequence"/>
</dbReference>
<dbReference type="EMBL" id="SVCA01000005">
    <property type="protein sequence ID" value="MBE6085273.1"/>
    <property type="molecule type" value="Genomic_DNA"/>
</dbReference>
<feature type="compositionally biased region" description="Basic and acidic residues" evidence="1">
    <location>
        <begin position="28"/>
        <end position="43"/>
    </location>
</feature>
<organism evidence="2 3">
    <name type="scientific">Selenomonas ruminantium</name>
    <dbReference type="NCBI Taxonomy" id="971"/>
    <lineage>
        <taxon>Bacteria</taxon>
        <taxon>Bacillati</taxon>
        <taxon>Bacillota</taxon>
        <taxon>Negativicutes</taxon>
        <taxon>Selenomonadales</taxon>
        <taxon>Selenomonadaceae</taxon>
        <taxon>Selenomonas</taxon>
    </lineage>
</organism>
<sequence length="77" mass="8578">MIIAKGMTAAEHDKYGPTLEGLKRWSQETGKELREADARDIRQPKSNLNNNSAAYSVEISSDLVKLLSSTKKSKEQI</sequence>
<comment type="caution">
    <text evidence="2">The sequence shown here is derived from an EMBL/GenBank/DDBJ whole genome shotgun (WGS) entry which is preliminary data.</text>
</comment>
<accession>A0A927ZZ64</accession>